<organismHost>
    <name type="scientific">Synechococcus</name>
    <dbReference type="NCBI Taxonomy" id="1129"/>
</organismHost>
<protein>
    <submittedName>
        <fullName evidence="1">Hypothetical-Protein belonging to T4-LIKE GC: 764</fullName>
    </submittedName>
</protein>
<keyword evidence="2" id="KW-1185">Reference proteome</keyword>
<evidence type="ECO:0000313" key="2">
    <source>
        <dbReference type="Proteomes" id="UP000000994"/>
    </source>
</evidence>
<gene>
    <name evidence="1" type="ORF">S-PM2p019</name>
</gene>
<dbReference type="Proteomes" id="UP000000994">
    <property type="component" value="Segment"/>
</dbReference>
<reference evidence="1 2" key="1">
    <citation type="journal article" date="2004" name="Proc. Natl. Acad. Sci. U.S.A.">
        <title>Genetic organization of the psbAD region in phages infecting marine Synechococcus strains.</title>
        <authorList>
            <person name="Millard A."/>
            <person name="Clokie M.R."/>
            <person name="Shub D.A."/>
            <person name="Mann N.H."/>
        </authorList>
    </citation>
    <scope>NUCLEOTIDE SEQUENCE [LARGE SCALE GENOMIC DNA]</scope>
</reference>
<reference evidence="1 2" key="2">
    <citation type="journal article" date="2005" name="J. Bacteriol.">
        <title>The genome of S-PM2, a 'photosynthetic' T4-type bacteriophage that infects marine Synechococcus strains.</title>
        <authorList>
            <person name="Mann N.H."/>
            <person name="Clokie M.R."/>
            <person name="Millard A."/>
            <person name="Cook A."/>
            <person name="Wilson W.H."/>
            <person name="Wheatley P.J."/>
            <person name="Letarov A."/>
            <person name="Krisch H.M."/>
        </authorList>
    </citation>
    <scope>NUCLEOTIDE SEQUENCE</scope>
</reference>
<name>Q5GQT5_BPSYP</name>
<dbReference type="EMBL" id="AJ630128">
    <property type="protein sequence ID" value="CAF34083.1"/>
    <property type="molecule type" value="Genomic_DNA"/>
</dbReference>
<dbReference type="RefSeq" id="YP_195053.1">
    <property type="nucleotide sequence ID" value="NC_006820.1"/>
</dbReference>
<evidence type="ECO:0000313" key="1">
    <source>
        <dbReference type="EMBL" id="CAF34083.1"/>
    </source>
</evidence>
<dbReference type="KEGG" id="vg:3260434"/>
<dbReference type="GeneID" id="3260434"/>
<organism evidence="1 2">
    <name type="scientific">Synechococcus phage S-PM2</name>
    <dbReference type="NCBI Taxonomy" id="238854"/>
    <lineage>
        <taxon>Viruses</taxon>
        <taxon>Duplodnaviria</taxon>
        <taxon>Heunggongvirae</taxon>
        <taxon>Uroviricota</taxon>
        <taxon>Caudoviricetes</taxon>
        <taxon>Pantevenvirales</taxon>
        <taxon>Kyanoviridae</taxon>
        <taxon>Nodensvirus</taxon>
        <taxon>Nodensvirus spm2</taxon>
    </lineage>
</organism>
<proteinExistence type="predicted"/>
<accession>Q5GQT5</accession>
<sequence>MTDTQKIEALTDLLSNVIHSLEMAKYEIEDVSEAANVVRDADHYHQQMLNILHGEKLMTYTITKHIKIEHEEDGWSFDFTTDECGNVSIEDGNGPGYQTIHIPKDCIQHFIDVLEQYK</sequence>